<dbReference type="AlphaFoldDB" id="A0AAD3NG24"/>
<dbReference type="GO" id="GO:0030627">
    <property type="term" value="F:pre-mRNA 5'-splice site binding"/>
    <property type="evidence" value="ECO:0007669"/>
    <property type="project" value="TreeGrafter"/>
</dbReference>
<keyword evidence="8" id="KW-1185">Reference proteome</keyword>
<dbReference type="Proteomes" id="UP001279410">
    <property type="component" value="Unassembled WGS sequence"/>
</dbReference>
<evidence type="ECO:0000256" key="5">
    <source>
        <dbReference type="ARBA" id="ARBA00023242"/>
    </source>
</evidence>
<evidence type="ECO:0000313" key="8">
    <source>
        <dbReference type="Proteomes" id="UP001279410"/>
    </source>
</evidence>
<keyword evidence="3" id="KW-0677">Repeat</keyword>
<name>A0AAD3NG24_LATJO</name>
<evidence type="ECO:0000256" key="6">
    <source>
        <dbReference type="SAM" id="MobiDB-lite"/>
    </source>
</evidence>
<dbReference type="EMBL" id="BRZM01001006">
    <property type="protein sequence ID" value="GLD72373.1"/>
    <property type="molecule type" value="Genomic_DNA"/>
</dbReference>
<dbReference type="PANTHER" id="PTHR17204:SF24">
    <property type="entry name" value="PRE-MRNA-PROCESSING FACTOR 39-LIKE ISOFORM X1"/>
    <property type="match status" value="1"/>
</dbReference>
<evidence type="ECO:0000256" key="4">
    <source>
        <dbReference type="ARBA" id="ARBA00023187"/>
    </source>
</evidence>
<dbReference type="SMART" id="SM00386">
    <property type="entry name" value="HAT"/>
    <property type="match status" value="2"/>
</dbReference>
<dbReference type="PANTHER" id="PTHR17204">
    <property type="entry name" value="PRE-MRNA PROCESSING PROTEIN PRP39-RELATED"/>
    <property type="match status" value="1"/>
</dbReference>
<dbReference type="Pfam" id="PF23241">
    <property type="entry name" value="HAT_PRP39_C"/>
    <property type="match status" value="1"/>
</dbReference>
<feature type="region of interest" description="Disordered" evidence="6">
    <location>
        <begin position="213"/>
        <end position="251"/>
    </location>
</feature>
<dbReference type="GO" id="GO:0000395">
    <property type="term" value="P:mRNA 5'-splice site recognition"/>
    <property type="evidence" value="ECO:0007669"/>
    <property type="project" value="TreeGrafter"/>
</dbReference>
<dbReference type="InterPro" id="IPR003107">
    <property type="entry name" value="HAT"/>
</dbReference>
<evidence type="ECO:0000256" key="3">
    <source>
        <dbReference type="ARBA" id="ARBA00022737"/>
    </source>
</evidence>
<sequence>MVEFVQYLEPQSVDEARAVYKRACEIHLTYKPNIHMQWATFEERHGDLTEARRVLEALEKNLPGLAVVRLRRAALERRAGHLDQSEALLQEAVADSKEKPTLHAFYSIKLARLLLKLGRNPSRARRVLQEALEISPDNDKLHLNLLELEVSGDPWASAEAVQECVTRALAAPLAPHTKILFSQRGLQFAEDYSNSIQSVLSVYEEHQKLLKELGGTKRGAENGDEDSDKLSKSEDGSAVAVSSQVPPTMPHVPITTPPPPMMGTDMSAQAGYGGYSSWYQQPQYGSYGYQNTWNYNQGYYPPS</sequence>
<dbReference type="InterPro" id="IPR059164">
    <property type="entry name" value="HAT_PRP39_C"/>
</dbReference>
<accession>A0AAD3NG24</accession>
<keyword evidence="5" id="KW-0539">Nucleus</keyword>
<dbReference type="GO" id="GO:0005685">
    <property type="term" value="C:U1 snRNP"/>
    <property type="evidence" value="ECO:0007669"/>
    <property type="project" value="TreeGrafter"/>
</dbReference>
<dbReference type="SUPFAM" id="SSF48452">
    <property type="entry name" value="TPR-like"/>
    <property type="match status" value="1"/>
</dbReference>
<keyword evidence="4" id="KW-0508">mRNA splicing</keyword>
<gene>
    <name evidence="7" type="ORF">AKAME5_002369800</name>
</gene>
<organism evidence="7 8">
    <name type="scientific">Lates japonicus</name>
    <name type="common">Japanese lates</name>
    <dbReference type="NCBI Taxonomy" id="270547"/>
    <lineage>
        <taxon>Eukaryota</taxon>
        <taxon>Metazoa</taxon>
        <taxon>Chordata</taxon>
        <taxon>Craniata</taxon>
        <taxon>Vertebrata</taxon>
        <taxon>Euteleostomi</taxon>
        <taxon>Actinopterygii</taxon>
        <taxon>Neopterygii</taxon>
        <taxon>Teleostei</taxon>
        <taxon>Neoteleostei</taxon>
        <taxon>Acanthomorphata</taxon>
        <taxon>Carangaria</taxon>
        <taxon>Carangaria incertae sedis</taxon>
        <taxon>Centropomidae</taxon>
        <taxon>Lates</taxon>
    </lineage>
</organism>
<dbReference type="InterPro" id="IPR011990">
    <property type="entry name" value="TPR-like_helical_dom_sf"/>
</dbReference>
<protein>
    <submittedName>
        <fullName evidence="7">Pre-mRNA-processing factor 39-like protein</fullName>
    </submittedName>
</protein>
<evidence type="ECO:0000256" key="1">
    <source>
        <dbReference type="ARBA" id="ARBA00004123"/>
    </source>
</evidence>
<evidence type="ECO:0000256" key="2">
    <source>
        <dbReference type="ARBA" id="ARBA00022664"/>
    </source>
</evidence>
<keyword evidence="2" id="KW-0507">mRNA processing</keyword>
<dbReference type="GO" id="GO:0000243">
    <property type="term" value="C:commitment complex"/>
    <property type="evidence" value="ECO:0007669"/>
    <property type="project" value="TreeGrafter"/>
</dbReference>
<comment type="caution">
    <text evidence="7">The sequence shown here is derived from an EMBL/GenBank/DDBJ whole genome shotgun (WGS) entry which is preliminary data.</text>
</comment>
<evidence type="ECO:0000313" key="7">
    <source>
        <dbReference type="EMBL" id="GLD72373.1"/>
    </source>
</evidence>
<proteinExistence type="predicted"/>
<dbReference type="GO" id="GO:0071004">
    <property type="term" value="C:U2-type prespliceosome"/>
    <property type="evidence" value="ECO:0007669"/>
    <property type="project" value="TreeGrafter"/>
</dbReference>
<reference evidence="7" key="1">
    <citation type="submission" date="2022-08" db="EMBL/GenBank/DDBJ databases">
        <title>Genome sequencing of akame (Lates japonicus).</title>
        <authorList>
            <person name="Hashiguchi Y."/>
            <person name="Takahashi H."/>
        </authorList>
    </citation>
    <scope>NUCLEOTIDE SEQUENCE</scope>
    <source>
        <strain evidence="7">Kochi</strain>
    </source>
</reference>
<dbReference type="Gene3D" id="1.25.40.10">
    <property type="entry name" value="Tetratricopeptide repeat domain"/>
    <property type="match status" value="1"/>
</dbReference>
<comment type="subcellular location">
    <subcellularLocation>
        <location evidence="1">Nucleus</location>
    </subcellularLocation>
</comment>